<proteinExistence type="predicted"/>
<reference evidence="2" key="1">
    <citation type="journal article" date="2022" name="Nat. Commun.">
        <title>Chromosome evolution and the genetic basis of agronomically important traits in greater yam.</title>
        <authorList>
            <person name="Bredeson J.V."/>
            <person name="Lyons J.B."/>
            <person name="Oniyinde I.O."/>
            <person name="Okereke N.R."/>
            <person name="Kolade O."/>
            <person name="Nnabue I."/>
            <person name="Nwadili C.O."/>
            <person name="Hribova E."/>
            <person name="Parker M."/>
            <person name="Nwogha J."/>
            <person name="Shu S."/>
            <person name="Carlson J."/>
            <person name="Kariba R."/>
            <person name="Muthemba S."/>
            <person name="Knop K."/>
            <person name="Barton G.J."/>
            <person name="Sherwood A.V."/>
            <person name="Lopez-Montes A."/>
            <person name="Asiedu R."/>
            <person name="Jamnadass R."/>
            <person name="Muchugi A."/>
            <person name="Goodstein D."/>
            <person name="Egesi C.N."/>
            <person name="Featherston J."/>
            <person name="Asfaw A."/>
            <person name="Simpson G.G."/>
            <person name="Dolezel J."/>
            <person name="Hendre P.S."/>
            <person name="Van Deynze A."/>
            <person name="Kumar P.L."/>
            <person name="Obidiegwu J.E."/>
            <person name="Bhattacharjee R."/>
            <person name="Rokhsar D.S."/>
        </authorList>
    </citation>
    <scope>NUCLEOTIDE SEQUENCE [LARGE SCALE GENOMIC DNA]</scope>
    <source>
        <strain evidence="2">cv. TDa95/00328</strain>
    </source>
</reference>
<organism evidence="1 2">
    <name type="scientific">Dioscorea alata</name>
    <name type="common">Purple yam</name>
    <dbReference type="NCBI Taxonomy" id="55571"/>
    <lineage>
        <taxon>Eukaryota</taxon>
        <taxon>Viridiplantae</taxon>
        <taxon>Streptophyta</taxon>
        <taxon>Embryophyta</taxon>
        <taxon>Tracheophyta</taxon>
        <taxon>Spermatophyta</taxon>
        <taxon>Magnoliopsida</taxon>
        <taxon>Liliopsida</taxon>
        <taxon>Dioscoreales</taxon>
        <taxon>Dioscoreaceae</taxon>
        <taxon>Dioscorea</taxon>
    </lineage>
</organism>
<gene>
    <name evidence="1" type="ORF">IHE45_19G073400</name>
</gene>
<comment type="caution">
    <text evidence="1">The sequence shown here is derived from an EMBL/GenBank/DDBJ whole genome shotgun (WGS) entry which is preliminary data.</text>
</comment>
<accession>A0ACB7TZ85</accession>
<sequence>MEKSAAAGATAAAAAPTGCFKCGRPGHWSRDCPSSATKPFSSSSFSSNPPRQPPLAKPSSAAAAASGTNPTKKAPRTRPKLTPDLLLSENGLGYVLRHFPRSFKYHGRGHEVSDLRNLINLYVEWHSRLIPYYSFDQFVLKLEKVGTTRRVKRCISELRERIARGEDPTKLHDPPVESVAPDCGEGMEQMDANTDERDPTMEAHDVDDIQEEMFDEIYRKATQDPNQSVNSNEPEQPSKNTMHVDLNPVERSTEEIQNEVTNSNAVQADKIQITEEQRVRMEANRLKAIERAAARARLSQAS</sequence>
<dbReference type="Proteomes" id="UP000827976">
    <property type="component" value="Chromosome 19"/>
</dbReference>
<keyword evidence="2" id="KW-1185">Reference proteome</keyword>
<protein>
    <submittedName>
        <fullName evidence="1">TIMELESS-interacting protein</fullName>
    </submittedName>
</protein>
<evidence type="ECO:0000313" key="1">
    <source>
        <dbReference type="EMBL" id="KAH7653320.1"/>
    </source>
</evidence>
<dbReference type="EMBL" id="CM037029">
    <property type="protein sequence ID" value="KAH7653320.1"/>
    <property type="molecule type" value="Genomic_DNA"/>
</dbReference>
<evidence type="ECO:0000313" key="2">
    <source>
        <dbReference type="Proteomes" id="UP000827976"/>
    </source>
</evidence>
<name>A0ACB7TZ85_DIOAL</name>